<proteinExistence type="predicted"/>
<evidence type="ECO:0000313" key="2">
    <source>
        <dbReference type="EMBL" id="GLW74463.1"/>
    </source>
</evidence>
<gene>
    <name evidence="2" type="ORF">Kpho02_67610</name>
</gene>
<dbReference type="Proteomes" id="UP001165041">
    <property type="component" value="Unassembled WGS sequence"/>
</dbReference>
<protein>
    <recommendedName>
        <fullName evidence="4">Helix-turn-helix domain-containing protein</fullName>
    </recommendedName>
</protein>
<dbReference type="AlphaFoldDB" id="A0A9W6V5N2"/>
<feature type="region of interest" description="Disordered" evidence="1">
    <location>
        <begin position="1"/>
        <end position="22"/>
    </location>
</feature>
<name>A0A9W6V5N2_9ACTN</name>
<organism evidence="2 3">
    <name type="scientific">Kitasatospora phosalacinea</name>
    <dbReference type="NCBI Taxonomy" id="2065"/>
    <lineage>
        <taxon>Bacteria</taxon>
        <taxon>Bacillati</taxon>
        <taxon>Actinomycetota</taxon>
        <taxon>Actinomycetes</taxon>
        <taxon>Kitasatosporales</taxon>
        <taxon>Streptomycetaceae</taxon>
        <taxon>Kitasatospora</taxon>
    </lineage>
</organism>
<evidence type="ECO:0000256" key="1">
    <source>
        <dbReference type="SAM" id="MobiDB-lite"/>
    </source>
</evidence>
<evidence type="ECO:0008006" key="4">
    <source>
        <dbReference type="Google" id="ProtNLM"/>
    </source>
</evidence>
<feature type="compositionally biased region" description="Low complexity" evidence="1">
    <location>
        <begin position="247"/>
        <end position="263"/>
    </location>
</feature>
<accession>A0A9W6V5N2</accession>
<feature type="compositionally biased region" description="Acidic residues" evidence="1">
    <location>
        <begin position="236"/>
        <end position="245"/>
    </location>
</feature>
<evidence type="ECO:0000313" key="3">
    <source>
        <dbReference type="Proteomes" id="UP001165041"/>
    </source>
</evidence>
<comment type="caution">
    <text evidence="2">The sequence shown here is derived from an EMBL/GenBank/DDBJ whole genome shotgun (WGS) entry which is preliminary data.</text>
</comment>
<dbReference type="EMBL" id="BSSA01000035">
    <property type="protein sequence ID" value="GLW74463.1"/>
    <property type="molecule type" value="Genomic_DNA"/>
</dbReference>
<feature type="region of interest" description="Disordered" evidence="1">
    <location>
        <begin position="169"/>
        <end position="287"/>
    </location>
</feature>
<sequence>MSEQTGQHHHLSDQPLNLSPGRRTPFTQVSDWVLLSGVDCEARTLYWALSAHLNASREDNEVWPSLLTLARIIGLKKPENVSKYMLQLEVIGAVEVIRTTAGLKRRNRYIVHQTPPAGYSGPQSMGDWYARYRPAEEENKNERQAREAEFDAWLADTRQTIKDRCAETSEARVRAKQNGDAVVPPVPFLGSRPRTPSGGGTGRAGGTRRPSDRSVPPRPGVRTPSAGGPVPPAEGVEVDQVEIEQEPSAAPSARSAAAGRRPPTGSGSVRTSRPSRHAGIPSACGAAGAPTDRAALMLVRTVELGLPTELRRMLPKWRPPVLRDVILQECQTRTAEQLIARADRRWYTWGLAAVADTATGGAGLAHPVGAAVRILGPYRCQVDGCGRECPDPRCEDGFVIDSGRRCPRCVEHHDEAHRSRRRRTGRREGADAVPAEAYCLDCGARVSGPLQSDGTCQDCTQAAANALASLGGIS</sequence>
<reference evidence="2" key="1">
    <citation type="submission" date="2023-02" db="EMBL/GenBank/DDBJ databases">
        <title>Kitasatospora phosalacinea NBRC 14627.</title>
        <authorList>
            <person name="Ichikawa N."/>
            <person name="Sato H."/>
            <person name="Tonouchi N."/>
        </authorList>
    </citation>
    <scope>NUCLEOTIDE SEQUENCE</scope>
    <source>
        <strain evidence="2">NBRC 14627</strain>
    </source>
</reference>